<dbReference type="InterPro" id="IPR050250">
    <property type="entry name" value="Macrolide_Exporter_MacB"/>
</dbReference>
<feature type="domain" description="MacB-like periplasmic core" evidence="9">
    <location>
        <begin position="26"/>
        <end position="253"/>
    </location>
</feature>
<dbReference type="Proteomes" id="UP001597138">
    <property type="component" value="Unassembled WGS sequence"/>
</dbReference>
<feature type="transmembrane region" description="Helical" evidence="7">
    <location>
        <begin position="27"/>
        <end position="47"/>
    </location>
</feature>
<keyword evidence="11" id="KW-1185">Reference proteome</keyword>
<feature type="transmembrane region" description="Helical" evidence="7">
    <location>
        <begin position="291"/>
        <end position="313"/>
    </location>
</feature>
<evidence type="ECO:0000256" key="5">
    <source>
        <dbReference type="ARBA" id="ARBA00023136"/>
    </source>
</evidence>
<comment type="subcellular location">
    <subcellularLocation>
        <location evidence="1">Cell membrane</location>
        <topology evidence="1">Multi-pass membrane protein</topology>
    </subcellularLocation>
</comment>
<comment type="similarity">
    <text evidence="6">Belongs to the ABC-4 integral membrane protein family.</text>
</comment>
<sequence>MIVYLRLLKESLSFAINALRNNKLRTLLSLLGVTIGIFSIIAVLAAVDSLDKKITKDLSSLDKNTIYLMKFSFGPSEIPQWKREQFPNVKYDEYIALKNSMNNTDQVGFQLFVNRESLKYDSKTVSDVNIIPSSSEMVDIDGLSFDKGRFYNESESNSGTAVVVLGHDIADGLFGESDPIGKNIRLYGQRFTVIGVMAKQGAGFFGDSNDTSVYLPVNFLRRMYGDSDAMTPMIVLKPTKGVDMEAYKAEVTQKIRSIRGMKAGEMDNFFINVLSGFTDFIDGILGQMNFVGWIISGFSLLVGGFGIANIMFVSVKERTNLIGIQKSLGAKNKFILFQFLFEAVILSVIGGIIGLLMVWGIAFALTKLLDFEFVLSLGNIILGTTLAAIIGLISGILPAISAANLDPVEAIRTGM</sequence>
<reference evidence="11" key="1">
    <citation type="journal article" date="2019" name="Int. J. Syst. Evol. Microbiol.">
        <title>The Global Catalogue of Microorganisms (GCM) 10K type strain sequencing project: providing services to taxonomists for standard genome sequencing and annotation.</title>
        <authorList>
            <consortium name="The Broad Institute Genomics Platform"/>
            <consortium name="The Broad Institute Genome Sequencing Center for Infectious Disease"/>
            <person name="Wu L."/>
            <person name="Ma J."/>
        </authorList>
    </citation>
    <scope>NUCLEOTIDE SEQUENCE [LARGE SCALE GENOMIC DNA]</scope>
    <source>
        <strain evidence="11">CCUG 70865</strain>
    </source>
</reference>
<keyword evidence="2" id="KW-1003">Cell membrane</keyword>
<feature type="domain" description="ABC3 transporter permease C-terminal" evidence="8">
    <location>
        <begin position="293"/>
        <end position="407"/>
    </location>
</feature>
<keyword evidence="5 7" id="KW-0472">Membrane</keyword>
<evidence type="ECO:0000313" key="11">
    <source>
        <dbReference type="Proteomes" id="UP001597138"/>
    </source>
</evidence>
<comment type="caution">
    <text evidence="10">The sequence shown here is derived from an EMBL/GenBank/DDBJ whole genome shotgun (WGS) entry which is preliminary data.</text>
</comment>
<dbReference type="Pfam" id="PF12704">
    <property type="entry name" value="MacB_PCD"/>
    <property type="match status" value="1"/>
</dbReference>
<evidence type="ECO:0000256" key="2">
    <source>
        <dbReference type="ARBA" id="ARBA00022475"/>
    </source>
</evidence>
<protein>
    <submittedName>
        <fullName evidence="10">ABC transporter permease</fullName>
    </submittedName>
</protein>
<keyword evidence="3 7" id="KW-0812">Transmembrane</keyword>
<evidence type="ECO:0000256" key="3">
    <source>
        <dbReference type="ARBA" id="ARBA00022692"/>
    </source>
</evidence>
<dbReference type="PANTHER" id="PTHR30572">
    <property type="entry name" value="MEMBRANE COMPONENT OF TRANSPORTER-RELATED"/>
    <property type="match status" value="1"/>
</dbReference>
<keyword evidence="4 7" id="KW-1133">Transmembrane helix</keyword>
<evidence type="ECO:0000256" key="4">
    <source>
        <dbReference type="ARBA" id="ARBA00022989"/>
    </source>
</evidence>
<dbReference type="InterPro" id="IPR003838">
    <property type="entry name" value="ABC3_permease_C"/>
</dbReference>
<dbReference type="RefSeq" id="WP_379814987.1">
    <property type="nucleotide sequence ID" value="NZ_JBHUDZ010000012.1"/>
</dbReference>
<dbReference type="InterPro" id="IPR025857">
    <property type="entry name" value="MacB_PCD"/>
</dbReference>
<proteinExistence type="inferred from homology"/>
<evidence type="ECO:0000313" key="10">
    <source>
        <dbReference type="EMBL" id="MFD1603671.1"/>
    </source>
</evidence>
<evidence type="ECO:0000256" key="6">
    <source>
        <dbReference type="ARBA" id="ARBA00038076"/>
    </source>
</evidence>
<dbReference type="PANTHER" id="PTHR30572:SF4">
    <property type="entry name" value="ABC TRANSPORTER PERMEASE YTRF"/>
    <property type="match status" value="1"/>
</dbReference>
<dbReference type="Pfam" id="PF02687">
    <property type="entry name" value="FtsX"/>
    <property type="match status" value="1"/>
</dbReference>
<dbReference type="EMBL" id="JBHUDZ010000012">
    <property type="protein sequence ID" value="MFD1603671.1"/>
    <property type="molecule type" value="Genomic_DNA"/>
</dbReference>
<gene>
    <name evidence="10" type="ORF">ACFSC2_13075</name>
</gene>
<evidence type="ECO:0000259" key="9">
    <source>
        <dbReference type="Pfam" id="PF12704"/>
    </source>
</evidence>
<name>A0ABW4HE23_9FLAO</name>
<evidence type="ECO:0000256" key="1">
    <source>
        <dbReference type="ARBA" id="ARBA00004651"/>
    </source>
</evidence>
<feature type="transmembrane region" description="Helical" evidence="7">
    <location>
        <begin position="334"/>
        <end position="361"/>
    </location>
</feature>
<organism evidence="10 11">
    <name type="scientific">Flavobacterium artemisiae</name>
    <dbReference type="NCBI Taxonomy" id="2126556"/>
    <lineage>
        <taxon>Bacteria</taxon>
        <taxon>Pseudomonadati</taxon>
        <taxon>Bacteroidota</taxon>
        <taxon>Flavobacteriia</taxon>
        <taxon>Flavobacteriales</taxon>
        <taxon>Flavobacteriaceae</taxon>
        <taxon>Flavobacterium</taxon>
    </lineage>
</organism>
<evidence type="ECO:0000259" key="8">
    <source>
        <dbReference type="Pfam" id="PF02687"/>
    </source>
</evidence>
<accession>A0ABW4HE23</accession>
<evidence type="ECO:0000256" key="7">
    <source>
        <dbReference type="SAM" id="Phobius"/>
    </source>
</evidence>
<feature type="transmembrane region" description="Helical" evidence="7">
    <location>
        <begin position="373"/>
        <end position="397"/>
    </location>
</feature>